<reference evidence="1 2" key="1">
    <citation type="submission" date="2016-03" db="EMBL/GenBank/DDBJ databases">
        <title>EvidentialGene: Evidence-directed Construction of Genes on Genomes.</title>
        <authorList>
            <person name="Gilbert D.G."/>
            <person name="Choi J.-H."/>
            <person name="Mockaitis K."/>
            <person name="Colbourne J."/>
            <person name="Pfrender M."/>
        </authorList>
    </citation>
    <scope>NUCLEOTIDE SEQUENCE [LARGE SCALE GENOMIC DNA]</scope>
    <source>
        <strain evidence="1 2">Xinb3</strain>
        <tissue evidence="1">Complete organism</tissue>
    </source>
</reference>
<dbReference type="EMBL" id="LRGB01000376">
    <property type="protein sequence ID" value="KZS19488.1"/>
    <property type="molecule type" value="Genomic_DNA"/>
</dbReference>
<gene>
    <name evidence="1" type="ORF">APZ42_014073</name>
</gene>
<evidence type="ECO:0000313" key="1">
    <source>
        <dbReference type="EMBL" id="KZS19488.1"/>
    </source>
</evidence>
<accession>A0A162Q9N2</accession>
<organism evidence="1 2">
    <name type="scientific">Daphnia magna</name>
    <dbReference type="NCBI Taxonomy" id="35525"/>
    <lineage>
        <taxon>Eukaryota</taxon>
        <taxon>Metazoa</taxon>
        <taxon>Ecdysozoa</taxon>
        <taxon>Arthropoda</taxon>
        <taxon>Crustacea</taxon>
        <taxon>Branchiopoda</taxon>
        <taxon>Diplostraca</taxon>
        <taxon>Cladocera</taxon>
        <taxon>Anomopoda</taxon>
        <taxon>Daphniidae</taxon>
        <taxon>Daphnia</taxon>
    </lineage>
</organism>
<sequence length="50" mass="5486">MTAMQCSYNLILSLDLTVLLLIAMTLGCSGDLTPSRLARPVTTYACEWMC</sequence>
<proteinExistence type="predicted"/>
<name>A0A162Q9N2_9CRUS</name>
<evidence type="ECO:0000313" key="2">
    <source>
        <dbReference type="Proteomes" id="UP000076858"/>
    </source>
</evidence>
<comment type="caution">
    <text evidence="1">The sequence shown here is derived from an EMBL/GenBank/DDBJ whole genome shotgun (WGS) entry which is preliminary data.</text>
</comment>
<keyword evidence="2" id="KW-1185">Reference proteome</keyword>
<protein>
    <submittedName>
        <fullName evidence="1">Uncharacterized protein</fullName>
    </submittedName>
</protein>
<dbReference type="AlphaFoldDB" id="A0A162Q9N2"/>
<dbReference type="Proteomes" id="UP000076858">
    <property type="component" value="Unassembled WGS sequence"/>
</dbReference>